<gene>
    <name evidence="2" type="ORF">OIU84_015894</name>
</gene>
<evidence type="ECO:0008006" key="4">
    <source>
        <dbReference type="Google" id="ProtNLM"/>
    </source>
</evidence>
<dbReference type="Pfam" id="PF13637">
    <property type="entry name" value="Ank_4"/>
    <property type="match status" value="1"/>
</dbReference>
<dbReference type="Proteomes" id="UP001162972">
    <property type="component" value="Chromosome 14"/>
</dbReference>
<dbReference type="InterPro" id="IPR002110">
    <property type="entry name" value="Ankyrin_rpt"/>
</dbReference>
<feature type="repeat" description="ANK" evidence="1">
    <location>
        <begin position="51"/>
        <end position="83"/>
    </location>
</feature>
<evidence type="ECO:0000256" key="1">
    <source>
        <dbReference type="PROSITE-ProRule" id="PRU00023"/>
    </source>
</evidence>
<dbReference type="PANTHER" id="PTHR24121:SF29">
    <property type="match status" value="1"/>
</dbReference>
<proteinExistence type="predicted"/>
<comment type="caution">
    <text evidence="2">The sequence shown here is derived from an EMBL/GenBank/DDBJ whole genome shotgun (WGS) entry which is preliminary data.</text>
</comment>
<name>A0AAD6JA29_9ROSI</name>
<dbReference type="SUPFAM" id="SSF48403">
    <property type="entry name" value="Ankyrin repeat"/>
    <property type="match status" value="1"/>
</dbReference>
<keyword evidence="3" id="KW-1185">Reference proteome</keyword>
<dbReference type="AlphaFoldDB" id="A0AAD6JA29"/>
<dbReference type="EMBL" id="JAPFFJ010000019">
    <property type="protein sequence ID" value="KAJ6400330.1"/>
    <property type="molecule type" value="Genomic_DNA"/>
</dbReference>
<evidence type="ECO:0000313" key="2">
    <source>
        <dbReference type="EMBL" id="KAJ6400330.1"/>
    </source>
</evidence>
<accession>A0AAD6JA29</accession>
<dbReference type="Pfam" id="PF12796">
    <property type="entry name" value="Ank_2"/>
    <property type="match status" value="1"/>
</dbReference>
<protein>
    <recommendedName>
        <fullName evidence="4">Ankyrin repeat family protein</fullName>
    </recommendedName>
</protein>
<keyword evidence="1" id="KW-0040">ANK repeat</keyword>
<evidence type="ECO:0000313" key="3">
    <source>
        <dbReference type="Proteomes" id="UP001162972"/>
    </source>
</evidence>
<dbReference type="Gene3D" id="1.25.40.20">
    <property type="entry name" value="Ankyrin repeat-containing domain"/>
    <property type="match status" value="2"/>
</dbReference>
<dbReference type="PROSITE" id="PS50088">
    <property type="entry name" value="ANK_REPEAT"/>
    <property type="match status" value="2"/>
</dbReference>
<organism evidence="2 3">
    <name type="scientific">Salix udensis</name>
    <dbReference type="NCBI Taxonomy" id="889485"/>
    <lineage>
        <taxon>Eukaryota</taxon>
        <taxon>Viridiplantae</taxon>
        <taxon>Streptophyta</taxon>
        <taxon>Embryophyta</taxon>
        <taxon>Tracheophyta</taxon>
        <taxon>Spermatophyta</taxon>
        <taxon>Magnoliopsida</taxon>
        <taxon>eudicotyledons</taxon>
        <taxon>Gunneridae</taxon>
        <taxon>Pentapetalae</taxon>
        <taxon>rosids</taxon>
        <taxon>fabids</taxon>
        <taxon>Malpighiales</taxon>
        <taxon>Salicaceae</taxon>
        <taxon>Saliceae</taxon>
        <taxon>Salix</taxon>
    </lineage>
</organism>
<dbReference type="InterPro" id="IPR036770">
    <property type="entry name" value="Ankyrin_rpt-contain_sf"/>
</dbReference>
<feature type="repeat" description="ANK" evidence="1">
    <location>
        <begin position="154"/>
        <end position="174"/>
    </location>
</feature>
<dbReference type="PROSITE" id="PS50297">
    <property type="entry name" value="ANK_REP_REGION"/>
    <property type="match status" value="2"/>
</dbReference>
<dbReference type="PANTHER" id="PTHR24121">
    <property type="entry name" value="NO MECHANORECEPTOR POTENTIAL C, ISOFORM D-RELATED"/>
    <property type="match status" value="1"/>
</dbReference>
<dbReference type="SMART" id="SM00248">
    <property type="entry name" value="ANK"/>
    <property type="match status" value="3"/>
</dbReference>
<reference evidence="2 3" key="1">
    <citation type="journal article" date="2023" name="Int. J. Mol. Sci.">
        <title>De Novo Assembly and Annotation of 11 Diverse Shrub Willow (Salix) Genomes Reveals Novel Gene Organization in Sex-Linked Regions.</title>
        <authorList>
            <person name="Hyden B."/>
            <person name="Feng K."/>
            <person name="Yates T.B."/>
            <person name="Jawdy S."/>
            <person name="Cereghino C."/>
            <person name="Smart L.B."/>
            <person name="Muchero W."/>
        </authorList>
    </citation>
    <scope>NUCLEOTIDE SEQUENCE [LARGE SCALE GENOMIC DNA]</scope>
    <source>
        <tissue evidence="2">Shoot tip</tissue>
    </source>
</reference>
<sequence length="263" mass="29465">MSLLNFKRETTLFFSPVYSEDEKLLDYLLHSAQYFLVPVDHKHPMYITNIYGNTPLHAAVRTGNSKAVKPLVEKSEEIQASESEVEETDITLMKNSSGETPFFTAAAFASKDTALHMDVYSEDEKLLRDILLDSAQYFPTPVDPEHPMHMKNIHGDTPIHVAVSAGNMEAVKLLEGESKKIPMCESENEKTNIMLMINKQGETPLFRAAACGQTENSQKLLLKLDKSLGEFKDRWGRTCLYSLAEMTSAFKSGCSMSMLARNA</sequence>